<reference evidence="2 3" key="2">
    <citation type="journal article" date="2008" name="Bioinformatics">
        <title>Assembly reconciliation.</title>
        <authorList>
            <person name="Zimin A.V."/>
            <person name="Smith D.R."/>
            <person name="Sutton G."/>
            <person name="Yorke J.A."/>
        </authorList>
    </citation>
    <scope>NUCLEOTIDE SEQUENCE [LARGE SCALE GENOMIC DNA]</scope>
    <source>
        <strain evidence="2 3">TSC#14021-0224.01</strain>
    </source>
</reference>
<dbReference type="OrthoDB" id="7868070at2759"/>
<dbReference type="EMBL" id="CH954180">
    <property type="protein sequence ID" value="EDV47315.1"/>
    <property type="molecule type" value="Genomic_DNA"/>
</dbReference>
<reference evidence="2 3" key="1">
    <citation type="journal article" date="2007" name="Nature">
        <title>Evolution of genes and genomes on the Drosophila phylogeny.</title>
        <authorList>
            <consortium name="Drosophila 12 Genomes Consortium"/>
            <person name="Clark A.G."/>
            <person name="Eisen M.B."/>
            <person name="Smith D.R."/>
            <person name="Bergman C.M."/>
            <person name="Oliver B."/>
            <person name="Markow T.A."/>
            <person name="Kaufman T.C."/>
            <person name="Kellis M."/>
            <person name="Gelbart W."/>
            <person name="Iyer V.N."/>
            <person name="Pollard D.A."/>
            <person name="Sackton T.B."/>
            <person name="Larracuente A.M."/>
            <person name="Singh N.D."/>
            <person name="Abad J.P."/>
            <person name="Abt D.N."/>
            <person name="Adryan B."/>
            <person name="Aguade M."/>
            <person name="Akashi H."/>
            <person name="Anderson W.W."/>
            <person name="Aquadro C.F."/>
            <person name="Ardell D.H."/>
            <person name="Arguello R."/>
            <person name="Artieri C.G."/>
            <person name="Barbash D.A."/>
            <person name="Barker D."/>
            <person name="Barsanti P."/>
            <person name="Batterham P."/>
            <person name="Batzoglou S."/>
            <person name="Begun D."/>
            <person name="Bhutkar A."/>
            <person name="Blanco E."/>
            <person name="Bosak S.A."/>
            <person name="Bradley R.K."/>
            <person name="Brand A.D."/>
            <person name="Brent M.R."/>
            <person name="Brooks A.N."/>
            <person name="Brown R.H."/>
            <person name="Butlin R.K."/>
            <person name="Caggese C."/>
            <person name="Calvi B.R."/>
            <person name="Bernardo de Carvalho A."/>
            <person name="Caspi A."/>
            <person name="Castrezana S."/>
            <person name="Celniker S.E."/>
            <person name="Chang J.L."/>
            <person name="Chapple C."/>
            <person name="Chatterji S."/>
            <person name="Chinwalla A."/>
            <person name="Civetta A."/>
            <person name="Clifton S.W."/>
            <person name="Comeron J.M."/>
            <person name="Costello J.C."/>
            <person name="Coyne J.A."/>
            <person name="Daub J."/>
            <person name="David R.G."/>
            <person name="Delcher A.L."/>
            <person name="Delehaunty K."/>
            <person name="Do C.B."/>
            <person name="Ebling H."/>
            <person name="Edwards K."/>
            <person name="Eickbush T."/>
            <person name="Evans J.D."/>
            <person name="Filipski A."/>
            <person name="Findeiss S."/>
            <person name="Freyhult E."/>
            <person name="Fulton L."/>
            <person name="Fulton R."/>
            <person name="Garcia A.C."/>
            <person name="Gardiner A."/>
            <person name="Garfield D.A."/>
            <person name="Garvin B.E."/>
            <person name="Gibson G."/>
            <person name="Gilbert D."/>
            <person name="Gnerre S."/>
            <person name="Godfrey J."/>
            <person name="Good R."/>
            <person name="Gotea V."/>
            <person name="Gravely B."/>
            <person name="Greenberg A.J."/>
            <person name="Griffiths-Jones S."/>
            <person name="Gross S."/>
            <person name="Guigo R."/>
            <person name="Gustafson E.A."/>
            <person name="Haerty W."/>
            <person name="Hahn M.W."/>
            <person name="Halligan D.L."/>
            <person name="Halpern A.L."/>
            <person name="Halter G.M."/>
            <person name="Han M.V."/>
            <person name="Heger A."/>
            <person name="Hillier L."/>
            <person name="Hinrichs A.S."/>
            <person name="Holmes I."/>
            <person name="Hoskins R.A."/>
            <person name="Hubisz M.J."/>
            <person name="Hultmark D."/>
            <person name="Huntley M.A."/>
            <person name="Jaffe D.B."/>
            <person name="Jagadeeshan S."/>
            <person name="Jeck W.R."/>
            <person name="Johnson J."/>
            <person name="Jones C.D."/>
            <person name="Jordan W.C."/>
            <person name="Karpen G.H."/>
            <person name="Kataoka E."/>
            <person name="Keightley P.D."/>
            <person name="Kheradpour P."/>
            <person name="Kirkness E.F."/>
            <person name="Koerich L.B."/>
            <person name="Kristiansen K."/>
            <person name="Kudrna D."/>
            <person name="Kulathinal R.J."/>
            <person name="Kumar S."/>
            <person name="Kwok R."/>
            <person name="Lander E."/>
            <person name="Langley C.H."/>
            <person name="Lapoint R."/>
            <person name="Lazzaro B.P."/>
            <person name="Lee S.J."/>
            <person name="Levesque L."/>
            <person name="Li R."/>
            <person name="Lin C.F."/>
            <person name="Lin M.F."/>
            <person name="Lindblad-Toh K."/>
            <person name="Llopart A."/>
            <person name="Long M."/>
            <person name="Low L."/>
            <person name="Lozovsky E."/>
            <person name="Lu J."/>
            <person name="Luo M."/>
            <person name="Machado C.A."/>
            <person name="Makalowski W."/>
            <person name="Marzo M."/>
            <person name="Matsuda M."/>
            <person name="Matzkin L."/>
            <person name="McAllister B."/>
            <person name="McBride C.S."/>
            <person name="McKernan B."/>
            <person name="McKernan K."/>
            <person name="Mendez-Lago M."/>
            <person name="Minx P."/>
            <person name="Mollenhauer M.U."/>
            <person name="Montooth K."/>
            <person name="Mount S.M."/>
            <person name="Mu X."/>
            <person name="Myers E."/>
            <person name="Negre B."/>
            <person name="Newfeld S."/>
            <person name="Nielsen R."/>
            <person name="Noor M.A."/>
            <person name="O'Grady P."/>
            <person name="Pachter L."/>
            <person name="Papaceit M."/>
            <person name="Parisi M.J."/>
            <person name="Parisi M."/>
            <person name="Parts L."/>
            <person name="Pedersen J.S."/>
            <person name="Pesole G."/>
            <person name="Phillippy A.M."/>
            <person name="Ponting C.P."/>
            <person name="Pop M."/>
            <person name="Porcelli D."/>
            <person name="Powell J.R."/>
            <person name="Prohaska S."/>
            <person name="Pruitt K."/>
            <person name="Puig M."/>
            <person name="Quesneville H."/>
            <person name="Ram K.R."/>
            <person name="Rand D."/>
            <person name="Rasmussen M.D."/>
            <person name="Reed L.K."/>
            <person name="Reenan R."/>
            <person name="Reily A."/>
            <person name="Remington K.A."/>
            <person name="Rieger T.T."/>
            <person name="Ritchie M.G."/>
            <person name="Robin C."/>
            <person name="Rogers Y.H."/>
            <person name="Rohde C."/>
            <person name="Rozas J."/>
            <person name="Rubenfield M.J."/>
            <person name="Ruiz A."/>
            <person name="Russo S."/>
            <person name="Salzberg S.L."/>
            <person name="Sanchez-Gracia A."/>
            <person name="Saranga D.J."/>
            <person name="Sato H."/>
            <person name="Schaeffer S.W."/>
            <person name="Schatz M.C."/>
            <person name="Schlenke T."/>
            <person name="Schwartz R."/>
            <person name="Segarra C."/>
            <person name="Singh R.S."/>
            <person name="Sirot L."/>
            <person name="Sirota M."/>
            <person name="Sisneros N.B."/>
            <person name="Smith C.D."/>
            <person name="Smith T.F."/>
            <person name="Spieth J."/>
            <person name="Stage D.E."/>
            <person name="Stark A."/>
            <person name="Stephan W."/>
            <person name="Strausberg R.L."/>
            <person name="Strempel S."/>
            <person name="Sturgill D."/>
            <person name="Sutton G."/>
            <person name="Sutton G.G."/>
            <person name="Tao W."/>
            <person name="Teichmann S."/>
            <person name="Tobari Y.N."/>
            <person name="Tomimura Y."/>
            <person name="Tsolas J.M."/>
            <person name="Valente V.L."/>
            <person name="Venter E."/>
            <person name="Venter J.C."/>
            <person name="Vicario S."/>
            <person name="Vieira F.G."/>
            <person name="Vilella A.J."/>
            <person name="Villasante A."/>
            <person name="Walenz B."/>
            <person name="Wang J."/>
            <person name="Wasserman M."/>
            <person name="Watts T."/>
            <person name="Wilson D."/>
            <person name="Wilson R.K."/>
            <person name="Wing R.A."/>
            <person name="Wolfner M.F."/>
            <person name="Wong A."/>
            <person name="Wong G.K."/>
            <person name="Wu C.I."/>
            <person name="Wu G."/>
            <person name="Yamamoto D."/>
            <person name="Yang H.P."/>
            <person name="Yang S.P."/>
            <person name="Yorke J.A."/>
            <person name="Yoshida K."/>
            <person name="Zdobnov E."/>
            <person name="Zhang P."/>
            <person name="Zhang Y."/>
            <person name="Zimin A.V."/>
            <person name="Baldwin J."/>
            <person name="Abdouelleil A."/>
            <person name="Abdulkadir J."/>
            <person name="Abebe A."/>
            <person name="Abera B."/>
            <person name="Abreu J."/>
            <person name="Acer S.C."/>
            <person name="Aftuck L."/>
            <person name="Alexander A."/>
            <person name="An P."/>
            <person name="Anderson E."/>
            <person name="Anderson S."/>
            <person name="Arachi H."/>
            <person name="Azer M."/>
            <person name="Bachantsang P."/>
            <person name="Barry A."/>
            <person name="Bayul T."/>
            <person name="Berlin A."/>
            <person name="Bessette D."/>
            <person name="Bloom T."/>
            <person name="Blye J."/>
            <person name="Boguslavskiy L."/>
            <person name="Bonnet C."/>
            <person name="Boukhgalter B."/>
            <person name="Bourzgui I."/>
            <person name="Brown A."/>
            <person name="Cahill P."/>
            <person name="Channer S."/>
            <person name="Cheshatsang Y."/>
            <person name="Chuda L."/>
            <person name="Citroen M."/>
            <person name="Collymore A."/>
            <person name="Cooke P."/>
            <person name="Costello M."/>
            <person name="D'Aco K."/>
            <person name="Daza R."/>
            <person name="De Haan G."/>
            <person name="DeGray S."/>
            <person name="DeMaso C."/>
            <person name="Dhargay N."/>
            <person name="Dooley K."/>
            <person name="Dooley E."/>
            <person name="Doricent M."/>
            <person name="Dorje P."/>
            <person name="Dorjee K."/>
            <person name="Dupes A."/>
            <person name="Elong R."/>
            <person name="Falk J."/>
            <person name="Farina A."/>
            <person name="Faro S."/>
            <person name="Ferguson D."/>
            <person name="Fisher S."/>
            <person name="Foley C.D."/>
            <person name="Franke A."/>
            <person name="Friedrich D."/>
            <person name="Gadbois L."/>
            <person name="Gearin G."/>
            <person name="Gearin C.R."/>
            <person name="Giannoukos G."/>
            <person name="Goode T."/>
            <person name="Graham J."/>
            <person name="Grandbois E."/>
            <person name="Grewal S."/>
            <person name="Gyaltsen K."/>
            <person name="Hafez N."/>
            <person name="Hagos B."/>
            <person name="Hall J."/>
            <person name="Henson C."/>
            <person name="Hollinger A."/>
            <person name="Honan T."/>
            <person name="Huard M.D."/>
            <person name="Hughes L."/>
            <person name="Hurhula B."/>
            <person name="Husby M.E."/>
            <person name="Kamat A."/>
            <person name="Kanga B."/>
            <person name="Kashin S."/>
            <person name="Khazanovich D."/>
            <person name="Kisner P."/>
            <person name="Lance K."/>
            <person name="Lara M."/>
            <person name="Lee W."/>
            <person name="Lennon N."/>
            <person name="Letendre F."/>
            <person name="LeVine R."/>
            <person name="Lipovsky A."/>
            <person name="Liu X."/>
            <person name="Liu J."/>
            <person name="Liu S."/>
            <person name="Lokyitsang T."/>
            <person name="Lokyitsang Y."/>
            <person name="Lubonja R."/>
            <person name="Lui A."/>
            <person name="MacDonald P."/>
            <person name="Magnisalis V."/>
            <person name="Maru K."/>
            <person name="Matthews C."/>
            <person name="McCusker W."/>
            <person name="McDonough S."/>
            <person name="Mehta T."/>
            <person name="Meldrim J."/>
            <person name="Meneus L."/>
            <person name="Mihai O."/>
            <person name="Mihalev A."/>
            <person name="Mihova T."/>
            <person name="Mittelman R."/>
            <person name="Mlenga V."/>
            <person name="Montmayeur A."/>
            <person name="Mulrain L."/>
            <person name="Navidi A."/>
            <person name="Naylor J."/>
            <person name="Negash T."/>
            <person name="Nguyen T."/>
            <person name="Nguyen N."/>
            <person name="Nicol R."/>
            <person name="Norbu C."/>
            <person name="Norbu N."/>
            <person name="Novod N."/>
            <person name="O'Neill B."/>
            <person name="Osman S."/>
            <person name="Markiewicz E."/>
            <person name="Oyono O.L."/>
            <person name="Patti C."/>
            <person name="Phunkhang P."/>
            <person name="Pierre F."/>
            <person name="Priest M."/>
            <person name="Raghuraman S."/>
            <person name="Rege F."/>
            <person name="Reyes R."/>
            <person name="Rise C."/>
            <person name="Rogov P."/>
            <person name="Ross K."/>
            <person name="Ryan E."/>
            <person name="Settipalli S."/>
            <person name="Shea T."/>
            <person name="Sherpa N."/>
            <person name="Shi L."/>
            <person name="Shih D."/>
            <person name="Sparrow T."/>
            <person name="Spaulding J."/>
            <person name="Stalker J."/>
            <person name="Stange-Thomann N."/>
            <person name="Stavropoulos S."/>
            <person name="Stone C."/>
            <person name="Strader C."/>
            <person name="Tesfaye S."/>
            <person name="Thomson T."/>
            <person name="Thoulutsang Y."/>
            <person name="Thoulutsang D."/>
            <person name="Topham K."/>
            <person name="Topping I."/>
            <person name="Tsamla T."/>
            <person name="Vassiliev H."/>
            <person name="Vo A."/>
            <person name="Wangchuk T."/>
            <person name="Wangdi T."/>
            <person name="Weiand M."/>
            <person name="Wilkinson J."/>
            <person name="Wilson A."/>
            <person name="Yadav S."/>
            <person name="Young G."/>
            <person name="Yu Q."/>
            <person name="Zembek L."/>
            <person name="Zhong D."/>
            <person name="Zimmer A."/>
            <person name="Zwirko Z."/>
            <person name="Jaffe D.B."/>
            <person name="Alvarez P."/>
            <person name="Brockman W."/>
            <person name="Butler J."/>
            <person name="Chin C."/>
            <person name="Gnerre S."/>
            <person name="Grabherr M."/>
            <person name="Kleber M."/>
            <person name="Mauceli E."/>
            <person name="MacCallum I."/>
        </authorList>
    </citation>
    <scope>NUCLEOTIDE SEQUENCE [LARGE SCALE GENOMIC DNA]</scope>
    <source>
        <strain evidence="2 3">TSC#14021-0224.01</strain>
    </source>
</reference>
<feature type="region of interest" description="Disordered" evidence="1">
    <location>
        <begin position="56"/>
        <end position="88"/>
    </location>
</feature>
<dbReference type="GO" id="GO:0000792">
    <property type="term" value="C:heterochromatin"/>
    <property type="evidence" value="ECO:0007669"/>
    <property type="project" value="EnsemblMetazoa"/>
</dbReference>
<protein>
    <submittedName>
        <fullName evidence="2">Uncharacterized protein</fullName>
    </submittedName>
</protein>
<evidence type="ECO:0000313" key="2">
    <source>
        <dbReference type="EMBL" id="EDV47315.1"/>
    </source>
</evidence>
<evidence type="ECO:0000256" key="1">
    <source>
        <dbReference type="SAM" id="MobiDB-lite"/>
    </source>
</evidence>
<dbReference type="KEGG" id="der:6551215"/>
<dbReference type="AlphaFoldDB" id="B3NXL4"/>
<dbReference type="PhylomeDB" id="B3NXL4"/>
<name>B3NXL4_DROER</name>
<gene>
    <name evidence="2" type="primary">Dere\GG19560</name>
    <name evidence="2" type="synonym">dere_GLEANR_4294</name>
    <name evidence="2" type="synonym">GG19560</name>
    <name evidence="2" type="ORF">Dere_GG19560</name>
</gene>
<keyword evidence="3" id="KW-1185">Reference proteome</keyword>
<proteinExistence type="predicted"/>
<dbReference type="GO" id="GO:0140543">
    <property type="term" value="P:positive regulation of piRNA transcription"/>
    <property type="evidence" value="ECO:0007669"/>
    <property type="project" value="EnsemblMetazoa"/>
</dbReference>
<dbReference type="HOGENOM" id="CLU_1580184_0_0_1"/>
<dbReference type="GO" id="GO:0017025">
    <property type="term" value="F:TBP-class protein binding"/>
    <property type="evidence" value="ECO:0007669"/>
    <property type="project" value="EnsemblMetazoa"/>
</dbReference>
<sequence>MIGDSGNWIPDSCRFPQHVLSDMLEGLCHDIPNLTHTECQALAALHVRWMAKLVNRQPDSNRLPPAPKKPRSRARNIAPQQPNLSGEEKRVEHNIYEADDYEVVNNRIHIPRLRAAWRPRHFDIMMPAIVIKRGLLNKHFHWRILNKIMEAADAEAQAELQKFVDEVVTSDKLD</sequence>
<accession>B3NXL4</accession>
<dbReference type="Proteomes" id="UP000008711">
    <property type="component" value="Unassembled WGS sequence"/>
</dbReference>
<dbReference type="GO" id="GO:0006366">
    <property type="term" value="P:transcription by RNA polymerase II"/>
    <property type="evidence" value="ECO:0007669"/>
    <property type="project" value="EnsemblMetazoa"/>
</dbReference>
<organism evidence="2 3">
    <name type="scientific">Drosophila erecta</name>
    <name type="common">Fruit fly</name>
    <dbReference type="NCBI Taxonomy" id="7220"/>
    <lineage>
        <taxon>Eukaryota</taxon>
        <taxon>Metazoa</taxon>
        <taxon>Ecdysozoa</taxon>
        <taxon>Arthropoda</taxon>
        <taxon>Hexapoda</taxon>
        <taxon>Insecta</taxon>
        <taxon>Pterygota</taxon>
        <taxon>Neoptera</taxon>
        <taxon>Endopterygota</taxon>
        <taxon>Diptera</taxon>
        <taxon>Brachycera</taxon>
        <taxon>Muscomorpha</taxon>
        <taxon>Ephydroidea</taxon>
        <taxon>Drosophilidae</taxon>
        <taxon>Drosophila</taxon>
        <taxon>Sophophora</taxon>
    </lineage>
</organism>
<dbReference type="OMA" id="NRICIPR"/>
<evidence type="ECO:0000313" key="3">
    <source>
        <dbReference type="Proteomes" id="UP000008711"/>
    </source>
</evidence>
<dbReference type="GO" id="GO:0005672">
    <property type="term" value="C:transcription factor TFIIA complex"/>
    <property type="evidence" value="ECO:0007669"/>
    <property type="project" value="EnsemblMetazoa"/>
</dbReference>